<sequence length="105" mass="12176">MSTSRNLSLRSKRIYRKSTRTTHFDRAFRFSSNSTIKSCILSAITPSHFTKYTFIFAYSRVIIDRKQSHARVVGADHKTLSFWIELDTVHLLVCIHLIENALSVE</sequence>
<proteinExistence type="predicted"/>
<name>A0A024GJ96_9STRA</name>
<gene>
    <name evidence="1" type="ORF">BN9_075400</name>
</gene>
<keyword evidence="2" id="KW-1185">Reference proteome</keyword>
<protein>
    <submittedName>
        <fullName evidence="1">Uncharacterized protein</fullName>
    </submittedName>
</protein>
<reference evidence="1 2" key="1">
    <citation type="submission" date="2012-05" db="EMBL/GenBank/DDBJ databases">
        <title>Recombination and specialization in a pathogen metapopulation.</title>
        <authorList>
            <person name="Gardiner A."/>
            <person name="Kemen E."/>
            <person name="Schultz-Larsen T."/>
            <person name="MacLean D."/>
            <person name="Van Oosterhout C."/>
            <person name="Jones J.D.G."/>
        </authorList>
    </citation>
    <scope>NUCLEOTIDE SEQUENCE [LARGE SCALE GENOMIC DNA]</scope>
    <source>
        <strain evidence="1 2">Ac Nc2</strain>
    </source>
</reference>
<accession>A0A024GJ96</accession>
<comment type="caution">
    <text evidence="1">The sequence shown here is derived from an EMBL/GenBank/DDBJ whole genome shotgun (WGS) entry which is preliminary data.</text>
</comment>
<evidence type="ECO:0000313" key="1">
    <source>
        <dbReference type="EMBL" id="CCI46597.1"/>
    </source>
</evidence>
<dbReference type="AlphaFoldDB" id="A0A024GJ96"/>
<dbReference type="Proteomes" id="UP000053237">
    <property type="component" value="Unassembled WGS sequence"/>
</dbReference>
<organism evidence="1 2">
    <name type="scientific">Albugo candida</name>
    <dbReference type="NCBI Taxonomy" id="65357"/>
    <lineage>
        <taxon>Eukaryota</taxon>
        <taxon>Sar</taxon>
        <taxon>Stramenopiles</taxon>
        <taxon>Oomycota</taxon>
        <taxon>Peronosporomycetes</taxon>
        <taxon>Albuginales</taxon>
        <taxon>Albuginaceae</taxon>
        <taxon>Albugo</taxon>
    </lineage>
</organism>
<evidence type="ECO:0000313" key="2">
    <source>
        <dbReference type="Proteomes" id="UP000053237"/>
    </source>
</evidence>
<dbReference type="EMBL" id="CAIX01000133">
    <property type="protein sequence ID" value="CCI46597.1"/>
    <property type="molecule type" value="Genomic_DNA"/>
</dbReference>
<dbReference type="InParanoid" id="A0A024GJ96"/>